<keyword evidence="5" id="KW-0413">Isomerase</keyword>
<accession>A0A7W3JI89</accession>
<dbReference type="EMBL" id="BJUV01000035">
    <property type="protein sequence ID" value="GEK84377.1"/>
    <property type="molecule type" value="Genomic_DNA"/>
</dbReference>
<gene>
    <name evidence="5" type="ORF">FB463_001567</name>
    <name evidence="4" type="ORF">FFA01_26860</name>
</gene>
<organism evidence="5 7">
    <name type="scientific">Frigoribacterium faeni</name>
    <dbReference type="NCBI Taxonomy" id="145483"/>
    <lineage>
        <taxon>Bacteria</taxon>
        <taxon>Bacillati</taxon>
        <taxon>Actinomycetota</taxon>
        <taxon>Actinomycetes</taxon>
        <taxon>Micrococcales</taxon>
        <taxon>Microbacteriaceae</taxon>
        <taxon>Frigoribacterium</taxon>
    </lineage>
</organism>
<dbReference type="Pfam" id="PF13462">
    <property type="entry name" value="Thioredoxin_4"/>
    <property type="match status" value="1"/>
</dbReference>
<evidence type="ECO:0000313" key="6">
    <source>
        <dbReference type="Proteomes" id="UP000321154"/>
    </source>
</evidence>
<dbReference type="OrthoDB" id="117402at2"/>
<keyword evidence="2" id="KW-0472">Membrane</keyword>
<feature type="transmembrane region" description="Helical" evidence="2">
    <location>
        <begin position="38"/>
        <end position="59"/>
    </location>
</feature>
<dbReference type="Proteomes" id="UP000522688">
    <property type="component" value="Unassembled WGS sequence"/>
</dbReference>
<dbReference type="SUPFAM" id="SSF52833">
    <property type="entry name" value="Thioredoxin-like"/>
    <property type="match status" value="1"/>
</dbReference>
<dbReference type="Proteomes" id="UP000321154">
    <property type="component" value="Unassembled WGS sequence"/>
</dbReference>
<proteinExistence type="predicted"/>
<evidence type="ECO:0000259" key="3">
    <source>
        <dbReference type="Pfam" id="PF13462"/>
    </source>
</evidence>
<evidence type="ECO:0000256" key="2">
    <source>
        <dbReference type="SAM" id="Phobius"/>
    </source>
</evidence>
<reference evidence="5 7" key="2">
    <citation type="submission" date="2020-07" db="EMBL/GenBank/DDBJ databases">
        <title>Sequencing the genomes of 1000 actinobacteria strains.</title>
        <authorList>
            <person name="Klenk H.-P."/>
        </authorList>
    </citation>
    <scope>NUCLEOTIDE SEQUENCE [LARGE SCALE GENOMIC DNA]</scope>
    <source>
        <strain evidence="5 7">DSM 10309</strain>
    </source>
</reference>
<keyword evidence="2" id="KW-1133">Transmembrane helix</keyword>
<keyword evidence="2" id="KW-0812">Transmembrane</keyword>
<sequence length="306" mass="31572">MTPSPGTGDTKRERRDAAREKARITREAEAKRRRRNKWFAQGGLVLGTLAVIGVIALVITRSLVPAGPGPLNMASDGLVLSGDGTTVSAASTDALAADATPTASAAGTAEKPSIVVYLDYMCPYCGQFDTTNAEQLATWVSQGSVDLEIHPLGFLDNASLGTKYSTRSANAFACVANYQPEAALDVNTALFAQQPAENTSGLTDDELITLVQGAGADDSSIPACITDGEFTDWVASATERALNDPLPNSDEAKVTGTPTVLVNGQKYGGSLTDATVFAQFVSEVASGESTADTSTGGAESTASPTP</sequence>
<keyword evidence="6" id="KW-1185">Reference proteome</keyword>
<evidence type="ECO:0000313" key="4">
    <source>
        <dbReference type="EMBL" id="GEK84377.1"/>
    </source>
</evidence>
<dbReference type="RefSeq" id="WP_146856701.1">
    <property type="nucleotide sequence ID" value="NZ_BAAAHR010000001.1"/>
</dbReference>
<name>A0A7W3JI89_9MICO</name>
<reference evidence="4 6" key="1">
    <citation type="submission" date="2019-07" db="EMBL/GenBank/DDBJ databases">
        <title>Whole genome shotgun sequence of Frigoribacterium faeni NBRC 103066.</title>
        <authorList>
            <person name="Hosoyama A."/>
            <person name="Uohara A."/>
            <person name="Ohji S."/>
            <person name="Ichikawa N."/>
        </authorList>
    </citation>
    <scope>NUCLEOTIDE SEQUENCE [LARGE SCALE GENOMIC DNA]</scope>
    <source>
        <strain evidence="4 6">NBRC 103066</strain>
    </source>
</reference>
<evidence type="ECO:0000313" key="5">
    <source>
        <dbReference type="EMBL" id="MBA8813318.1"/>
    </source>
</evidence>
<dbReference type="EMBL" id="JACGWW010000002">
    <property type="protein sequence ID" value="MBA8813318.1"/>
    <property type="molecule type" value="Genomic_DNA"/>
</dbReference>
<feature type="region of interest" description="Disordered" evidence="1">
    <location>
        <begin position="285"/>
        <end position="306"/>
    </location>
</feature>
<dbReference type="GO" id="GO:0016853">
    <property type="term" value="F:isomerase activity"/>
    <property type="evidence" value="ECO:0007669"/>
    <property type="project" value="UniProtKB-KW"/>
</dbReference>
<comment type="caution">
    <text evidence="5">The sequence shown here is derived from an EMBL/GenBank/DDBJ whole genome shotgun (WGS) entry which is preliminary data.</text>
</comment>
<evidence type="ECO:0000313" key="7">
    <source>
        <dbReference type="Proteomes" id="UP000522688"/>
    </source>
</evidence>
<dbReference type="InterPro" id="IPR036249">
    <property type="entry name" value="Thioredoxin-like_sf"/>
</dbReference>
<dbReference type="Gene3D" id="3.40.30.10">
    <property type="entry name" value="Glutaredoxin"/>
    <property type="match status" value="1"/>
</dbReference>
<evidence type="ECO:0000256" key="1">
    <source>
        <dbReference type="SAM" id="MobiDB-lite"/>
    </source>
</evidence>
<dbReference type="CDD" id="cd02972">
    <property type="entry name" value="DsbA_family"/>
    <property type="match status" value="1"/>
</dbReference>
<protein>
    <submittedName>
        <fullName evidence="5">Protein-disulfide isomerase</fullName>
    </submittedName>
</protein>
<feature type="compositionally biased region" description="Basic and acidic residues" evidence="1">
    <location>
        <begin position="9"/>
        <end position="30"/>
    </location>
</feature>
<feature type="region of interest" description="Disordered" evidence="1">
    <location>
        <begin position="1"/>
        <end position="30"/>
    </location>
</feature>
<feature type="domain" description="Thioredoxin-like fold" evidence="3">
    <location>
        <begin position="111"/>
        <end position="275"/>
    </location>
</feature>
<feature type="compositionally biased region" description="Polar residues" evidence="1">
    <location>
        <begin position="287"/>
        <end position="306"/>
    </location>
</feature>
<dbReference type="AlphaFoldDB" id="A0A7W3JI89"/>
<dbReference type="InterPro" id="IPR012336">
    <property type="entry name" value="Thioredoxin-like_fold"/>
</dbReference>